<gene>
    <name evidence="1" type="ORF">PIL02S_05085</name>
</gene>
<organism evidence="1 2">
    <name type="scientific">Paenibacillus illinoisensis</name>
    <dbReference type="NCBI Taxonomy" id="59845"/>
    <lineage>
        <taxon>Bacteria</taxon>
        <taxon>Bacillati</taxon>
        <taxon>Bacillota</taxon>
        <taxon>Bacilli</taxon>
        <taxon>Bacillales</taxon>
        <taxon>Paenibacillaceae</taxon>
        <taxon>Paenibacillus</taxon>
    </lineage>
</organism>
<protein>
    <submittedName>
        <fullName evidence="1">Uncharacterized protein</fullName>
    </submittedName>
</protein>
<reference evidence="1 2" key="1">
    <citation type="submission" date="2018-01" db="EMBL/GenBank/DDBJ databases">
        <title>Genome sequence of the PGP bacterium Paenibacillus illinoisensis E3.</title>
        <authorList>
            <person name="Rolli E."/>
            <person name="Marasco R."/>
            <person name="Bessem C."/>
            <person name="Michoud G."/>
            <person name="Gaiarsa S."/>
            <person name="Borin S."/>
            <person name="Daffonchio D."/>
        </authorList>
    </citation>
    <scope>NUCLEOTIDE SEQUENCE [LARGE SCALE GENOMIC DNA]</scope>
    <source>
        <strain evidence="1 2">E3</strain>
    </source>
</reference>
<accession>A0A2W0C8U9</accession>
<dbReference type="RefSeq" id="WP_110821888.1">
    <property type="nucleotide sequence ID" value="NZ_PRLG01000028.1"/>
</dbReference>
<evidence type="ECO:0000313" key="1">
    <source>
        <dbReference type="EMBL" id="PYY26909.1"/>
    </source>
</evidence>
<dbReference type="Proteomes" id="UP000247459">
    <property type="component" value="Unassembled WGS sequence"/>
</dbReference>
<dbReference type="OrthoDB" id="2899067at2"/>
<comment type="caution">
    <text evidence="1">The sequence shown here is derived from an EMBL/GenBank/DDBJ whole genome shotgun (WGS) entry which is preliminary data.</text>
</comment>
<proteinExistence type="predicted"/>
<name>A0A2W0C8U9_9BACL</name>
<sequence length="154" mass="17707">MDGWESGVIQVHDSLKLYSGLTEEELKASWFYRENSTEVQKLTTGYTWYKFKSDASADVKAFYLALCFHQSRLVQASLALDGKEFPSSWDDWTEAGEMKRKLAHDEWLREQIAAAPQINRSKPYPYMEYSFPWGSIFSSYDPRSASASIGLTFT</sequence>
<dbReference type="AlphaFoldDB" id="A0A2W0C8U9"/>
<dbReference type="EMBL" id="PRLG01000028">
    <property type="protein sequence ID" value="PYY26909.1"/>
    <property type="molecule type" value="Genomic_DNA"/>
</dbReference>
<evidence type="ECO:0000313" key="2">
    <source>
        <dbReference type="Proteomes" id="UP000247459"/>
    </source>
</evidence>